<accession>A0A939PBY4</accession>
<keyword evidence="2" id="KW-0812">Transmembrane</keyword>
<keyword evidence="2" id="KW-0472">Membrane</keyword>
<feature type="transmembrane region" description="Helical" evidence="2">
    <location>
        <begin position="50"/>
        <end position="70"/>
    </location>
</feature>
<name>A0A939PBY4_9ACTN</name>
<gene>
    <name evidence="3" type="ORF">J4573_21950</name>
</gene>
<feature type="transmembrane region" description="Helical" evidence="2">
    <location>
        <begin position="127"/>
        <end position="147"/>
    </location>
</feature>
<feature type="region of interest" description="Disordered" evidence="1">
    <location>
        <begin position="162"/>
        <end position="247"/>
    </location>
</feature>
<keyword evidence="2" id="KW-1133">Transmembrane helix</keyword>
<evidence type="ECO:0000256" key="2">
    <source>
        <dbReference type="SAM" id="Phobius"/>
    </source>
</evidence>
<organism evidence="3 4">
    <name type="scientific">Actinomadura barringtoniae</name>
    <dbReference type="NCBI Taxonomy" id="1427535"/>
    <lineage>
        <taxon>Bacteria</taxon>
        <taxon>Bacillati</taxon>
        <taxon>Actinomycetota</taxon>
        <taxon>Actinomycetes</taxon>
        <taxon>Streptosporangiales</taxon>
        <taxon>Thermomonosporaceae</taxon>
        <taxon>Actinomadura</taxon>
    </lineage>
</organism>
<proteinExistence type="predicted"/>
<evidence type="ECO:0000313" key="3">
    <source>
        <dbReference type="EMBL" id="MBO2449780.1"/>
    </source>
</evidence>
<evidence type="ECO:0000256" key="1">
    <source>
        <dbReference type="SAM" id="MobiDB-lite"/>
    </source>
</evidence>
<dbReference type="EMBL" id="JAGEOJ010000008">
    <property type="protein sequence ID" value="MBO2449780.1"/>
    <property type="molecule type" value="Genomic_DNA"/>
</dbReference>
<protein>
    <submittedName>
        <fullName evidence="3">Trp biosynthesis-associated membrane protein</fullName>
    </submittedName>
</protein>
<dbReference type="RefSeq" id="WP_208257643.1">
    <property type="nucleotide sequence ID" value="NZ_JAGEOJ010000008.1"/>
</dbReference>
<evidence type="ECO:0000313" key="4">
    <source>
        <dbReference type="Proteomes" id="UP000669179"/>
    </source>
</evidence>
<dbReference type="AlphaFoldDB" id="A0A939PBY4"/>
<reference evidence="3" key="1">
    <citation type="submission" date="2021-03" db="EMBL/GenBank/DDBJ databases">
        <authorList>
            <person name="Kanchanasin P."/>
            <person name="Saeng-In P."/>
            <person name="Phongsopitanun W."/>
            <person name="Yuki M."/>
            <person name="Kudo T."/>
            <person name="Ohkuma M."/>
            <person name="Tanasupawat S."/>
        </authorList>
    </citation>
    <scope>NUCLEOTIDE SEQUENCE</scope>
    <source>
        <strain evidence="3">GKU 128</strain>
    </source>
</reference>
<sequence>MTTGRERGLAALLCAAGAGLTLLAAARPWATVKAKESITPFSQDLTGHALGGTPSALAWAGLAGLAALFATSGRLRAAVGVLIALFGAGIGYASVVAVRHSHIVTVAGDKSALLRIAARPEVATGPWWAVSLAGGVLMAAAGVIVVLRGARWPGMSARYERRPAKKAVGPGDDPSKLWKSLDQGEDPTDQGQPLTDQGKARSDQGTPPAGQGVESAGQGVDRTGADRTGPGEDRPAVQAEDAREPRP</sequence>
<dbReference type="Pfam" id="PF09534">
    <property type="entry name" value="Trp_oprn_chp"/>
    <property type="match status" value="1"/>
</dbReference>
<feature type="transmembrane region" description="Helical" evidence="2">
    <location>
        <begin position="77"/>
        <end position="98"/>
    </location>
</feature>
<dbReference type="InterPro" id="IPR019051">
    <property type="entry name" value="Trp_biosyn_TM_oprn/chp"/>
</dbReference>
<feature type="compositionally biased region" description="Basic and acidic residues" evidence="1">
    <location>
        <begin position="223"/>
        <end position="247"/>
    </location>
</feature>
<keyword evidence="4" id="KW-1185">Reference proteome</keyword>
<comment type="caution">
    <text evidence="3">The sequence shown here is derived from an EMBL/GenBank/DDBJ whole genome shotgun (WGS) entry which is preliminary data.</text>
</comment>
<dbReference type="Proteomes" id="UP000669179">
    <property type="component" value="Unassembled WGS sequence"/>
</dbReference>